<accession>A0ABX4KI67</accession>
<proteinExistence type="predicted"/>
<reference evidence="1 2" key="1">
    <citation type="submission" date="2015-02" db="EMBL/GenBank/DDBJ databases">
        <title>Nostoc linckia genome annotation.</title>
        <authorList>
            <person name="Zhou Z."/>
        </authorList>
    </citation>
    <scope>NUCLEOTIDE SEQUENCE [LARGE SCALE GENOMIC DNA]</scope>
    <source>
        <strain evidence="2">z7</strain>
    </source>
</reference>
<keyword evidence="2" id="KW-1185">Reference proteome</keyword>
<sequence length="85" mass="9674">MTKVIILGEQPKEEKKLKPIELIKWISSIKGICEGAVVKPSEYDFVVLLSRLYDGSAYDLMYVYDKNQQMSGTLYLGHFNDGVVE</sequence>
<organism evidence="1 2">
    <name type="scientific">Nostoc linckia z7</name>
    <dbReference type="NCBI Taxonomy" id="1628745"/>
    <lineage>
        <taxon>Bacteria</taxon>
        <taxon>Bacillati</taxon>
        <taxon>Cyanobacteriota</taxon>
        <taxon>Cyanophyceae</taxon>
        <taxon>Nostocales</taxon>
        <taxon>Nostocaceae</taxon>
        <taxon>Nostoc</taxon>
    </lineage>
</organism>
<dbReference type="RefSeq" id="WP_099072409.1">
    <property type="nucleotide sequence ID" value="NZ_LAHC01000163.1"/>
</dbReference>
<protein>
    <submittedName>
        <fullName evidence="1">Uncharacterized protein</fullName>
    </submittedName>
</protein>
<gene>
    <name evidence="1" type="ORF">VF04_34980</name>
</gene>
<evidence type="ECO:0000313" key="2">
    <source>
        <dbReference type="Proteomes" id="UP000222523"/>
    </source>
</evidence>
<evidence type="ECO:0000313" key="1">
    <source>
        <dbReference type="EMBL" id="PHJ87183.1"/>
    </source>
</evidence>
<comment type="caution">
    <text evidence="1">The sequence shown here is derived from an EMBL/GenBank/DDBJ whole genome shotgun (WGS) entry which is preliminary data.</text>
</comment>
<name>A0ABX4KI67_NOSLI</name>
<dbReference type="EMBL" id="LAHC01000163">
    <property type="protein sequence ID" value="PHJ87183.1"/>
    <property type="molecule type" value="Genomic_DNA"/>
</dbReference>
<dbReference type="Proteomes" id="UP000222523">
    <property type="component" value="Unassembled WGS sequence"/>
</dbReference>